<feature type="site" description="Important for beta-aspartyl-AMP intermediate formation" evidence="10">
    <location>
        <position position="378"/>
    </location>
</feature>
<dbReference type="PANTHER" id="PTHR43284:SF1">
    <property type="entry name" value="ASPARAGINE SYNTHETASE"/>
    <property type="match status" value="1"/>
</dbReference>
<proteinExistence type="inferred from homology"/>
<evidence type="ECO:0000256" key="5">
    <source>
        <dbReference type="ARBA" id="ARBA00022840"/>
    </source>
</evidence>
<comment type="similarity">
    <text evidence="2">Belongs to the asparagine synthetase family.</text>
</comment>
<dbReference type="SUPFAM" id="SSF52402">
    <property type="entry name" value="Adenine nucleotide alpha hydrolases-like"/>
    <property type="match status" value="1"/>
</dbReference>
<dbReference type="SUPFAM" id="SSF56235">
    <property type="entry name" value="N-terminal nucleophile aminohydrolases (Ntn hydrolases)"/>
    <property type="match status" value="1"/>
</dbReference>
<comment type="catalytic activity">
    <reaction evidence="8">
        <text>L-aspartate + L-glutamine + ATP + H2O = L-asparagine + L-glutamate + AMP + diphosphate + H(+)</text>
        <dbReference type="Rhea" id="RHEA:12228"/>
        <dbReference type="ChEBI" id="CHEBI:15377"/>
        <dbReference type="ChEBI" id="CHEBI:15378"/>
        <dbReference type="ChEBI" id="CHEBI:29985"/>
        <dbReference type="ChEBI" id="CHEBI:29991"/>
        <dbReference type="ChEBI" id="CHEBI:30616"/>
        <dbReference type="ChEBI" id="CHEBI:33019"/>
        <dbReference type="ChEBI" id="CHEBI:58048"/>
        <dbReference type="ChEBI" id="CHEBI:58359"/>
        <dbReference type="ChEBI" id="CHEBI:456215"/>
        <dbReference type="EC" id="6.3.5.4"/>
    </reaction>
</comment>
<dbReference type="CDD" id="cd00712">
    <property type="entry name" value="AsnB"/>
    <property type="match status" value="1"/>
</dbReference>
<dbReference type="CDD" id="cd01991">
    <property type="entry name" value="Asn_synthase_B_C"/>
    <property type="match status" value="1"/>
</dbReference>
<feature type="domain" description="Glutamine amidotransferase type-2" evidence="12">
    <location>
        <begin position="2"/>
        <end position="216"/>
    </location>
</feature>
<dbReference type="Pfam" id="PF13537">
    <property type="entry name" value="GATase_7"/>
    <property type="match status" value="1"/>
</dbReference>
<dbReference type="AlphaFoldDB" id="A0A1I2PIH7"/>
<dbReference type="NCBIfam" id="TIGR01536">
    <property type="entry name" value="asn_synth_AEB"/>
    <property type="match status" value="1"/>
</dbReference>
<dbReference type="EC" id="6.3.5.4" evidence="3"/>
<evidence type="ECO:0000256" key="3">
    <source>
        <dbReference type="ARBA" id="ARBA00012737"/>
    </source>
</evidence>
<feature type="binding site" evidence="9">
    <location>
        <begin position="376"/>
        <end position="377"/>
    </location>
    <ligand>
        <name>ATP</name>
        <dbReference type="ChEBI" id="CHEBI:30616"/>
    </ligand>
</feature>
<evidence type="ECO:0000256" key="7">
    <source>
        <dbReference type="ARBA" id="ARBA00022962"/>
    </source>
</evidence>
<organism evidence="13 14">
    <name type="scientific">Planifilum fulgidum</name>
    <dbReference type="NCBI Taxonomy" id="201973"/>
    <lineage>
        <taxon>Bacteria</taxon>
        <taxon>Bacillati</taxon>
        <taxon>Bacillota</taxon>
        <taxon>Bacilli</taxon>
        <taxon>Bacillales</taxon>
        <taxon>Thermoactinomycetaceae</taxon>
        <taxon>Planifilum</taxon>
    </lineage>
</organism>
<comment type="pathway">
    <text evidence="1">Amino-acid biosynthesis; L-asparagine biosynthesis; L-asparagine from L-aspartate (L-Gln route): step 1/1.</text>
</comment>
<keyword evidence="6" id="KW-0061">Asparagine biosynthesis</keyword>
<sequence>MSGVAGWIDWQRDLSGKRDVLRSMTDAIRHRGPDDEGHWLSKRAAMGHRRLHVLDPADGKQPMVWRSGDHSIVLSCDGFIDDYQELKSELENLGHRFGTKSDAEVLLRSYLEWGEDFIRRINGAFAFAIWDERQSALMLARDRLGVKPLFYKVHHTGLLFASELKALLAHPEVQPEVDAEGFSEIFAMGPIRTPGFGVFRGIQEVRPGHYIIFTKEKAHHRQYWKLESKPHEDDVDSTVEKIREILKDTVKRQLIADKPVVSMLSGGLDSSGLASMASRYLAEEGKRLRTYSLDFAGSEQHFKTSLLHASRDEPFVKIVSEYAHTDHRTVVISRDELTEHLFRPLKARDLPALGEMEASLHLLFREMKKDATVTLSGESADEVFSGYPWFHQDEFLFSGTFPWSAQIRYFRDILNEETLKTLRPEEHRERRYQERESKKNSAKCPTFSSPASCPICWSGKTA</sequence>
<dbReference type="InterPro" id="IPR017932">
    <property type="entry name" value="GATase_2_dom"/>
</dbReference>
<dbReference type="Gene3D" id="3.60.20.10">
    <property type="entry name" value="Glutamine Phosphoribosylpyrophosphate, subunit 1, domain 1"/>
    <property type="match status" value="1"/>
</dbReference>
<keyword evidence="7" id="KW-0315">Glutamine amidotransferase</keyword>
<evidence type="ECO:0000256" key="9">
    <source>
        <dbReference type="PIRSR" id="PIRSR001589-2"/>
    </source>
</evidence>
<dbReference type="STRING" id="201973.SAMN04488025_11714"/>
<evidence type="ECO:0000313" key="13">
    <source>
        <dbReference type="EMBL" id="SFG13211.1"/>
    </source>
</evidence>
<dbReference type="EMBL" id="FOOK01000017">
    <property type="protein sequence ID" value="SFG13211.1"/>
    <property type="molecule type" value="Genomic_DNA"/>
</dbReference>
<dbReference type="Pfam" id="PF00733">
    <property type="entry name" value="Asn_synthase"/>
    <property type="match status" value="1"/>
</dbReference>
<evidence type="ECO:0000256" key="6">
    <source>
        <dbReference type="ARBA" id="ARBA00022888"/>
    </source>
</evidence>
<keyword evidence="4 9" id="KW-0547">Nucleotide-binding</keyword>
<evidence type="ECO:0000256" key="11">
    <source>
        <dbReference type="SAM" id="MobiDB-lite"/>
    </source>
</evidence>
<protein>
    <recommendedName>
        <fullName evidence="3">asparagine synthase (glutamine-hydrolyzing)</fullName>
        <ecNumber evidence="3">6.3.5.4</ecNumber>
    </recommendedName>
</protein>
<feature type="compositionally biased region" description="Basic and acidic residues" evidence="11">
    <location>
        <begin position="425"/>
        <end position="439"/>
    </location>
</feature>
<evidence type="ECO:0000256" key="10">
    <source>
        <dbReference type="PIRSR" id="PIRSR001589-3"/>
    </source>
</evidence>
<dbReference type="PIRSF" id="PIRSF001589">
    <property type="entry name" value="Asn_synthetase_glu-h"/>
    <property type="match status" value="1"/>
</dbReference>
<gene>
    <name evidence="13" type="ORF">SAMN04488025_11714</name>
</gene>
<reference evidence="13 14" key="1">
    <citation type="submission" date="2016-10" db="EMBL/GenBank/DDBJ databases">
        <authorList>
            <person name="de Groot N.N."/>
        </authorList>
    </citation>
    <scope>NUCLEOTIDE SEQUENCE [LARGE SCALE GENOMIC DNA]</scope>
    <source>
        <strain evidence="13 14">DSM 44945</strain>
    </source>
</reference>
<keyword evidence="6" id="KW-0028">Amino-acid biosynthesis</keyword>
<dbReference type="InterPro" id="IPR001962">
    <property type="entry name" value="Asn_synthase"/>
</dbReference>
<evidence type="ECO:0000313" key="14">
    <source>
        <dbReference type="Proteomes" id="UP000198661"/>
    </source>
</evidence>
<evidence type="ECO:0000256" key="4">
    <source>
        <dbReference type="ARBA" id="ARBA00022741"/>
    </source>
</evidence>
<dbReference type="GO" id="GO:0005524">
    <property type="term" value="F:ATP binding"/>
    <property type="evidence" value="ECO:0007669"/>
    <property type="project" value="UniProtKB-KW"/>
</dbReference>
<dbReference type="InterPro" id="IPR014729">
    <property type="entry name" value="Rossmann-like_a/b/a_fold"/>
</dbReference>
<dbReference type="PANTHER" id="PTHR43284">
    <property type="entry name" value="ASPARAGINE SYNTHETASE (GLUTAMINE-HYDROLYZING)"/>
    <property type="match status" value="1"/>
</dbReference>
<accession>A0A1I2PIH7</accession>
<dbReference type="InterPro" id="IPR051786">
    <property type="entry name" value="ASN_synthetase/amidase"/>
</dbReference>
<feature type="region of interest" description="Disordered" evidence="11">
    <location>
        <begin position="425"/>
        <end position="462"/>
    </location>
</feature>
<feature type="binding site" evidence="9">
    <location>
        <position position="102"/>
    </location>
    <ligand>
        <name>L-glutamine</name>
        <dbReference type="ChEBI" id="CHEBI:58359"/>
    </ligand>
</feature>
<evidence type="ECO:0000259" key="12">
    <source>
        <dbReference type="PROSITE" id="PS51278"/>
    </source>
</evidence>
<dbReference type="GO" id="GO:0004066">
    <property type="term" value="F:asparagine synthase (glutamine-hydrolyzing) activity"/>
    <property type="evidence" value="ECO:0007669"/>
    <property type="project" value="UniProtKB-EC"/>
</dbReference>
<name>A0A1I2PIH7_9BACL</name>
<dbReference type="Proteomes" id="UP000198661">
    <property type="component" value="Unassembled WGS sequence"/>
</dbReference>
<keyword evidence="14" id="KW-1185">Reference proteome</keyword>
<evidence type="ECO:0000256" key="1">
    <source>
        <dbReference type="ARBA" id="ARBA00005187"/>
    </source>
</evidence>
<keyword evidence="5 9" id="KW-0067">ATP-binding</keyword>
<dbReference type="InterPro" id="IPR029055">
    <property type="entry name" value="Ntn_hydrolases_N"/>
</dbReference>
<dbReference type="PROSITE" id="PS51278">
    <property type="entry name" value="GATASE_TYPE_2"/>
    <property type="match status" value="1"/>
</dbReference>
<evidence type="ECO:0000256" key="2">
    <source>
        <dbReference type="ARBA" id="ARBA00005752"/>
    </source>
</evidence>
<dbReference type="InterPro" id="IPR033738">
    <property type="entry name" value="AsnB_N"/>
</dbReference>
<dbReference type="GO" id="GO:0006529">
    <property type="term" value="P:asparagine biosynthetic process"/>
    <property type="evidence" value="ECO:0007669"/>
    <property type="project" value="UniProtKB-KW"/>
</dbReference>
<dbReference type="Gene3D" id="3.40.50.620">
    <property type="entry name" value="HUPs"/>
    <property type="match status" value="1"/>
</dbReference>
<evidence type="ECO:0000256" key="8">
    <source>
        <dbReference type="ARBA" id="ARBA00048741"/>
    </source>
</evidence>
<dbReference type="InterPro" id="IPR006426">
    <property type="entry name" value="Asn_synth_AEB"/>
</dbReference>